<dbReference type="PANTHER" id="PTHR43767:SF1">
    <property type="entry name" value="NONRIBOSOMAL PEPTIDE SYNTHASE PES1 (EUROFUNG)-RELATED"/>
    <property type="match status" value="1"/>
</dbReference>
<dbReference type="Proteomes" id="UP000664417">
    <property type="component" value="Unassembled WGS sequence"/>
</dbReference>
<organism evidence="5 6">
    <name type="scientific">Acanthopleuribacter pedis</name>
    <dbReference type="NCBI Taxonomy" id="442870"/>
    <lineage>
        <taxon>Bacteria</taxon>
        <taxon>Pseudomonadati</taxon>
        <taxon>Acidobacteriota</taxon>
        <taxon>Holophagae</taxon>
        <taxon>Acanthopleuribacterales</taxon>
        <taxon>Acanthopleuribacteraceae</taxon>
        <taxon>Acanthopleuribacter</taxon>
    </lineage>
</organism>
<evidence type="ECO:0000313" key="5">
    <source>
        <dbReference type="EMBL" id="MBO1317958.1"/>
    </source>
</evidence>
<evidence type="ECO:0000313" key="6">
    <source>
        <dbReference type="Proteomes" id="UP000664417"/>
    </source>
</evidence>
<protein>
    <submittedName>
        <fullName evidence="5">Long-chain-fatty-acid--CoA ligase</fullName>
    </submittedName>
</protein>
<evidence type="ECO:0000256" key="2">
    <source>
        <dbReference type="ARBA" id="ARBA00022598"/>
    </source>
</evidence>
<feature type="domain" description="AMP-dependent synthetase/ligase" evidence="3">
    <location>
        <begin position="11"/>
        <end position="371"/>
    </location>
</feature>
<dbReference type="Gene3D" id="3.30.300.30">
    <property type="match status" value="1"/>
</dbReference>
<sequence>MYQTLCQVLTDHVSRQPEAVAFFDGDHRISYTQFEASVAEIAAGLQAMNLPPASRIAYLADDHTTAYALLFACARLGHVFMPLNQRLSAEELHTLLDHAQAALLFTQEAGRKRLRFVLPRLANLHTITLSSDRAITTFQTKSQPVAARSGGDGGQACVQLYTSGTTGRPKGVVLPERCFFAITNAMRAQGDPWMGLQNHDRLLLSLPVFHIGGMWWAVQGLVAGAAGALLPRFSAGAALQAIQQHRISQVAMVPAMLHRVLSEPEGEQTDLISVKGLLYGGSPMRQSLMAAIQARLGCRCFQMYGMTETGNMAVCQRPEEHQPDNPGRRFIAGRALPGASLKIVLAKGDEAAVGQVGEVWIHSPAAMLGYHRDAEATAATLVDGWVRSGDMGFVDEDGFLTLCDRLKDMIIYAGEKIFPAEIEAVLTQHGAVAEAAVIGVPDPRWGESVKAFVVRRPDTVLRKRDLLAFAKQQLADFKVPKSVDFVESLPRNASGRILKRALRAPYWAGQSRQVH</sequence>
<dbReference type="Pfam" id="PF13193">
    <property type="entry name" value="AMP-binding_C"/>
    <property type="match status" value="1"/>
</dbReference>
<dbReference type="InterPro" id="IPR000873">
    <property type="entry name" value="AMP-dep_synth/lig_dom"/>
</dbReference>
<dbReference type="PANTHER" id="PTHR43767">
    <property type="entry name" value="LONG-CHAIN-FATTY-ACID--COA LIGASE"/>
    <property type="match status" value="1"/>
</dbReference>
<dbReference type="InterPro" id="IPR025110">
    <property type="entry name" value="AMP-bd_C"/>
</dbReference>
<reference evidence="5" key="1">
    <citation type="submission" date="2021-03" db="EMBL/GenBank/DDBJ databases">
        <authorList>
            <person name="Wang G."/>
        </authorList>
    </citation>
    <scope>NUCLEOTIDE SEQUENCE</scope>
    <source>
        <strain evidence="5">KCTC 12899</strain>
    </source>
</reference>
<gene>
    <name evidence="5" type="ORF">J3U88_05750</name>
</gene>
<dbReference type="InterPro" id="IPR045851">
    <property type="entry name" value="AMP-bd_C_sf"/>
</dbReference>
<dbReference type="EMBL" id="JAFREP010000004">
    <property type="protein sequence ID" value="MBO1317958.1"/>
    <property type="molecule type" value="Genomic_DNA"/>
</dbReference>
<dbReference type="InterPro" id="IPR050237">
    <property type="entry name" value="ATP-dep_AMP-bd_enzyme"/>
</dbReference>
<comment type="caution">
    <text evidence="5">The sequence shown here is derived from an EMBL/GenBank/DDBJ whole genome shotgun (WGS) entry which is preliminary data.</text>
</comment>
<dbReference type="SUPFAM" id="SSF56801">
    <property type="entry name" value="Acetyl-CoA synthetase-like"/>
    <property type="match status" value="1"/>
</dbReference>
<name>A0A8J7U1A1_9BACT</name>
<evidence type="ECO:0000256" key="1">
    <source>
        <dbReference type="ARBA" id="ARBA00006432"/>
    </source>
</evidence>
<proteinExistence type="inferred from homology"/>
<evidence type="ECO:0000259" key="3">
    <source>
        <dbReference type="Pfam" id="PF00501"/>
    </source>
</evidence>
<evidence type="ECO:0000259" key="4">
    <source>
        <dbReference type="Pfam" id="PF13193"/>
    </source>
</evidence>
<comment type="similarity">
    <text evidence="1">Belongs to the ATP-dependent AMP-binding enzyme family.</text>
</comment>
<keyword evidence="6" id="KW-1185">Reference proteome</keyword>
<dbReference type="InterPro" id="IPR042099">
    <property type="entry name" value="ANL_N_sf"/>
</dbReference>
<dbReference type="FunFam" id="3.30.300.30:FF:000008">
    <property type="entry name" value="2,3-dihydroxybenzoate-AMP ligase"/>
    <property type="match status" value="1"/>
</dbReference>
<dbReference type="Gene3D" id="3.40.50.12780">
    <property type="entry name" value="N-terminal domain of ligase-like"/>
    <property type="match status" value="1"/>
</dbReference>
<dbReference type="GO" id="GO:0016878">
    <property type="term" value="F:acid-thiol ligase activity"/>
    <property type="evidence" value="ECO:0007669"/>
    <property type="project" value="UniProtKB-ARBA"/>
</dbReference>
<dbReference type="AlphaFoldDB" id="A0A8J7U1A1"/>
<accession>A0A8J7U1A1</accession>
<dbReference type="NCBIfam" id="NF004837">
    <property type="entry name" value="PRK06187.1"/>
    <property type="match status" value="1"/>
</dbReference>
<keyword evidence="2 5" id="KW-0436">Ligase</keyword>
<feature type="domain" description="AMP-binding enzyme C-terminal" evidence="4">
    <location>
        <begin position="421"/>
        <end position="495"/>
    </location>
</feature>
<dbReference type="RefSeq" id="WP_207857481.1">
    <property type="nucleotide sequence ID" value="NZ_JAFREP010000004.1"/>
</dbReference>
<dbReference type="Pfam" id="PF00501">
    <property type="entry name" value="AMP-binding"/>
    <property type="match status" value="1"/>
</dbReference>